<dbReference type="Pfam" id="PF07600">
    <property type="entry name" value="DUF1564"/>
    <property type="match status" value="1"/>
</dbReference>
<reference evidence="3 4" key="1">
    <citation type="submission" date="2017-07" db="EMBL/GenBank/DDBJ databases">
        <title>Leptospira spp. isolated from tropical soils.</title>
        <authorList>
            <person name="Thibeaux R."/>
            <person name="Iraola G."/>
            <person name="Ferres I."/>
            <person name="Bierque E."/>
            <person name="Girault D."/>
            <person name="Soupe-Gilbert M.-E."/>
            <person name="Picardeau M."/>
            <person name="Goarant C."/>
        </authorList>
    </citation>
    <scope>NUCLEOTIDE SEQUENCE [LARGE SCALE GENOMIC DNA]</scope>
    <source>
        <strain evidence="1 4">FH2-B-C1</strain>
        <strain evidence="2 3">FH2-B-D1</strain>
    </source>
</reference>
<evidence type="ECO:0000313" key="1">
    <source>
        <dbReference type="EMBL" id="PJZ51856.1"/>
    </source>
</evidence>
<organism evidence="1 4">
    <name type="scientific">Leptospira adleri</name>
    <dbReference type="NCBI Taxonomy" id="2023186"/>
    <lineage>
        <taxon>Bacteria</taxon>
        <taxon>Pseudomonadati</taxon>
        <taxon>Spirochaetota</taxon>
        <taxon>Spirochaetia</taxon>
        <taxon>Leptospirales</taxon>
        <taxon>Leptospiraceae</taxon>
        <taxon>Leptospira</taxon>
    </lineage>
</organism>
<name>A0A2M9YK11_9LEPT</name>
<sequence>MGYLTFREDEEISSRLQEDRMETVTLLIPESTLDRWCEKNAKVLPKKIPYLLRTYGKYLTATNRLGEKAGRTLYQSSPGKGKMKRVNIRLSAGSWTFLGMLAQAHGVSRCYLFNYLLWLEELGVGDSIVETVNAGAPTFHRYYSYILHLDLLDNRVFCRLQTDPASLFYVLDYRDWFPD</sequence>
<dbReference type="InterPro" id="IPR011458">
    <property type="entry name" value="DUF1564"/>
</dbReference>
<protein>
    <submittedName>
        <fullName evidence="1">CopG family transcriptional regulator</fullName>
    </submittedName>
</protein>
<evidence type="ECO:0000313" key="4">
    <source>
        <dbReference type="Proteomes" id="UP000232188"/>
    </source>
</evidence>
<dbReference type="EMBL" id="NPDV01000019">
    <property type="protein sequence ID" value="PJZ51856.1"/>
    <property type="molecule type" value="Genomic_DNA"/>
</dbReference>
<dbReference type="AlphaFoldDB" id="A0A2M9YK11"/>
<dbReference type="Proteomes" id="UP000232149">
    <property type="component" value="Unassembled WGS sequence"/>
</dbReference>
<accession>A0A2M9YK11</accession>
<keyword evidence="3" id="KW-1185">Reference proteome</keyword>
<proteinExistence type="predicted"/>
<dbReference type="Proteomes" id="UP000232188">
    <property type="component" value="Unassembled WGS sequence"/>
</dbReference>
<evidence type="ECO:0000313" key="3">
    <source>
        <dbReference type="Proteomes" id="UP000232149"/>
    </source>
</evidence>
<evidence type="ECO:0000313" key="2">
    <source>
        <dbReference type="EMBL" id="PJZ62333.1"/>
    </source>
</evidence>
<comment type="caution">
    <text evidence="1">The sequence shown here is derived from an EMBL/GenBank/DDBJ whole genome shotgun (WGS) entry which is preliminary data.</text>
</comment>
<dbReference type="EMBL" id="NPDU01000018">
    <property type="protein sequence ID" value="PJZ62333.1"/>
    <property type="molecule type" value="Genomic_DNA"/>
</dbReference>
<dbReference type="RefSeq" id="WP_100787212.1">
    <property type="nucleotide sequence ID" value="NZ_NPDU01000018.1"/>
</dbReference>
<gene>
    <name evidence="2" type="ORF">CH376_08860</name>
    <name evidence="1" type="ORF">CH380_18155</name>
</gene>